<keyword evidence="8 11" id="KW-1133">Transmembrane helix</keyword>
<evidence type="ECO:0000256" key="3">
    <source>
        <dbReference type="ARBA" id="ARBA00022448"/>
    </source>
</evidence>
<keyword evidence="4 11" id="KW-0812">Transmembrane</keyword>
<comment type="similarity">
    <text evidence="2">Belongs to the ERD2 family.</text>
</comment>
<proteinExistence type="inferred from homology"/>
<evidence type="ECO:0000256" key="7">
    <source>
        <dbReference type="ARBA" id="ARBA00022927"/>
    </source>
</evidence>
<evidence type="ECO:0000256" key="4">
    <source>
        <dbReference type="ARBA" id="ARBA00022692"/>
    </source>
</evidence>
<dbReference type="GO" id="GO:0006621">
    <property type="term" value="P:protein retention in ER lumen"/>
    <property type="evidence" value="ECO:0007669"/>
    <property type="project" value="InterPro"/>
</dbReference>
<dbReference type="Pfam" id="PF00810">
    <property type="entry name" value="ER_lumen_recept"/>
    <property type="match status" value="1"/>
</dbReference>
<feature type="transmembrane region" description="Helical" evidence="11">
    <location>
        <begin position="153"/>
        <end position="174"/>
    </location>
</feature>
<keyword evidence="10" id="KW-0675">Receptor</keyword>
<feature type="transmembrane region" description="Helical" evidence="11">
    <location>
        <begin position="64"/>
        <end position="81"/>
    </location>
</feature>
<organism evidence="12 13">
    <name type="scientific">Nezara viridula</name>
    <name type="common">Southern green stink bug</name>
    <name type="synonym">Cimex viridulus</name>
    <dbReference type="NCBI Taxonomy" id="85310"/>
    <lineage>
        <taxon>Eukaryota</taxon>
        <taxon>Metazoa</taxon>
        <taxon>Ecdysozoa</taxon>
        <taxon>Arthropoda</taxon>
        <taxon>Hexapoda</taxon>
        <taxon>Insecta</taxon>
        <taxon>Pterygota</taxon>
        <taxon>Neoptera</taxon>
        <taxon>Paraneoptera</taxon>
        <taxon>Hemiptera</taxon>
        <taxon>Heteroptera</taxon>
        <taxon>Panheteroptera</taxon>
        <taxon>Pentatomomorpha</taxon>
        <taxon>Pentatomoidea</taxon>
        <taxon>Pentatomidae</taxon>
        <taxon>Pentatominae</taxon>
        <taxon>Nezara</taxon>
    </lineage>
</organism>
<evidence type="ECO:0000313" key="13">
    <source>
        <dbReference type="Proteomes" id="UP001152798"/>
    </source>
</evidence>
<keyword evidence="5" id="KW-0256">Endoplasmic reticulum</keyword>
<protein>
    <recommendedName>
        <fullName evidence="14">ER lumen protein-retaining receptor</fullName>
    </recommendedName>
</protein>
<dbReference type="PRINTS" id="PR00660">
    <property type="entry name" value="ERLUMENR"/>
</dbReference>
<accession>A0A9P0HAU3</accession>
<evidence type="ECO:0000256" key="6">
    <source>
        <dbReference type="ARBA" id="ARBA00022892"/>
    </source>
</evidence>
<dbReference type="OrthoDB" id="7694678at2759"/>
<dbReference type="GO" id="GO:0015031">
    <property type="term" value="P:protein transport"/>
    <property type="evidence" value="ECO:0007669"/>
    <property type="project" value="UniProtKB-KW"/>
</dbReference>
<evidence type="ECO:0000256" key="10">
    <source>
        <dbReference type="ARBA" id="ARBA00023170"/>
    </source>
</evidence>
<evidence type="ECO:0000256" key="9">
    <source>
        <dbReference type="ARBA" id="ARBA00023136"/>
    </source>
</evidence>
<evidence type="ECO:0000256" key="11">
    <source>
        <dbReference type="SAM" id="Phobius"/>
    </source>
</evidence>
<evidence type="ECO:0000256" key="5">
    <source>
        <dbReference type="ARBA" id="ARBA00022824"/>
    </source>
</evidence>
<evidence type="ECO:0000313" key="12">
    <source>
        <dbReference type="EMBL" id="CAH1398581.1"/>
    </source>
</evidence>
<dbReference type="PANTHER" id="PTHR10585">
    <property type="entry name" value="ER LUMEN PROTEIN RETAINING RECEPTOR"/>
    <property type="match status" value="1"/>
</dbReference>
<name>A0A9P0HAU3_NEZVI</name>
<keyword evidence="7" id="KW-0653">Protein transport</keyword>
<dbReference type="InterPro" id="IPR000133">
    <property type="entry name" value="ER_ret_rcpt"/>
</dbReference>
<dbReference type="AlphaFoldDB" id="A0A9P0HAU3"/>
<gene>
    <name evidence="12" type="ORF">NEZAVI_LOCUS8200</name>
</gene>
<evidence type="ECO:0000256" key="2">
    <source>
        <dbReference type="ARBA" id="ARBA00010120"/>
    </source>
</evidence>
<dbReference type="Proteomes" id="UP001152798">
    <property type="component" value="Chromosome 4"/>
</dbReference>
<keyword evidence="13" id="KW-1185">Reference proteome</keyword>
<dbReference type="GO" id="GO:0016192">
    <property type="term" value="P:vesicle-mediated transport"/>
    <property type="evidence" value="ECO:0007669"/>
    <property type="project" value="UniProtKB-KW"/>
</dbReference>
<evidence type="ECO:0000256" key="1">
    <source>
        <dbReference type="ARBA" id="ARBA00004477"/>
    </source>
</evidence>
<keyword evidence="3" id="KW-0813">Transport</keyword>
<dbReference type="GO" id="GO:0046923">
    <property type="term" value="F:ER retention sequence binding"/>
    <property type="evidence" value="ECO:0007669"/>
    <property type="project" value="InterPro"/>
</dbReference>
<keyword evidence="6" id="KW-0931">ER-Golgi transport</keyword>
<reference evidence="12" key="1">
    <citation type="submission" date="2022-01" db="EMBL/GenBank/DDBJ databases">
        <authorList>
            <person name="King R."/>
        </authorList>
    </citation>
    <scope>NUCLEOTIDE SEQUENCE</scope>
</reference>
<dbReference type="GO" id="GO:0005789">
    <property type="term" value="C:endoplasmic reticulum membrane"/>
    <property type="evidence" value="ECO:0007669"/>
    <property type="project" value="UniProtKB-SubCell"/>
</dbReference>
<evidence type="ECO:0000256" key="8">
    <source>
        <dbReference type="ARBA" id="ARBA00022989"/>
    </source>
</evidence>
<sequence>MSVPSFLGDAAHLASCLFLIFRIEKRQSCVGISGKMQVLLTAAALTRYWDFVCFYSIYYSIRNFVFICLSLYVTFIIFIKYRKTYEKRCDSFWIESIILTSITLSFCLFIEDGSPTPEQISRLFSHFAESLSIIPQIYFYIVKQQKDDTVTYYIMLMTLYRVFFVIHWIILYLQEGSLEALIFYPEVIQTSSYAIFLLLPKGKKEELPVFRNVPPKFITQHSLLETPLLKRTATSSSSIYILGRDSSYSSLNRSFNTDTQSTQSSESERY</sequence>
<dbReference type="EMBL" id="OV725080">
    <property type="protein sequence ID" value="CAH1398581.1"/>
    <property type="molecule type" value="Genomic_DNA"/>
</dbReference>
<feature type="transmembrane region" description="Helical" evidence="11">
    <location>
        <begin position="93"/>
        <end position="111"/>
    </location>
</feature>
<keyword evidence="9 11" id="KW-0472">Membrane</keyword>
<evidence type="ECO:0008006" key="14">
    <source>
        <dbReference type="Google" id="ProtNLM"/>
    </source>
</evidence>
<feature type="transmembrane region" description="Helical" evidence="11">
    <location>
        <begin position="123"/>
        <end position="141"/>
    </location>
</feature>
<comment type="subcellular location">
    <subcellularLocation>
        <location evidence="1">Endoplasmic reticulum membrane</location>
        <topology evidence="1">Multi-pass membrane protein</topology>
    </subcellularLocation>
</comment>